<evidence type="ECO:0000313" key="5">
    <source>
        <dbReference type="EMBL" id="MCU6791603.1"/>
    </source>
</evidence>
<evidence type="ECO:0000313" key="6">
    <source>
        <dbReference type="Proteomes" id="UP001652445"/>
    </source>
</evidence>
<dbReference type="PANTHER" id="PTHR43280">
    <property type="entry name" value="ARAC-FAMILY TRANSCRIPTIONAL REGULATOR"/>
    <property type="match status" value="1"/>
</dbReference>
<dbReference type="SUPFAM" id="SSF46689">
    <property type="entry name" value="Homeodomain-like"/>
    <property type="match status" value="2"/>
</dbReference>
<gene>
    <name evidence="5" type="ORF">OB236_05615</name>
</gene>
<sequence>MKIEHIYFDQSNGTNWKVGLAPTRHHILFLVVKGKVHYHIDGTTVTLGKGEGLFMPQGTLRSAESDVTDPQQMYSMHFSDLPPEQLAYFMDEPYKIIRPLGNDYLKQRMSVLHECWIGKMPCYEMISKGILMEILGMIQRELVSGGIPSSRRNLAIRVQQYIVQNYRSQLRLKELAEHVDRSPNYISNVFKEVTGWTPVEYMHEVRIAAARELLLTTNMTIGEISESLGYCDQTYFNYIYKKIVGHPPSHLLKTGYTTS</sequence>
<evidence type="ECO:0000256" key="2">
    <source>
        <dbReference type="ARBA" id="ARBA00023125"/>
    </source>
</evidence>
<evidence type="ECO:0000259" key="4">
    <source>
        <dbReference type="PROSITE" id="PS01124"/>
    </source>
</evidence>
<dbReference type="InterPro" id="IPR009057">
    <property type="entry name" value="Homeodomain-like_sf"/>
</dbReference>
<keyword evidence="2" id="KW-0238">DNA-binding</keyword>
<dbReference type="InterPro" id="IPR014710">
    <property type="entry name" value="RmlC-like_jellyroll"/>
</dbReference>
<dbReference type="EMBL" id="JAOQIO010000011">
    <property type="protein sequence ID" value="MCU6791603.1"/>
    <property type="molecule type" value="Genomic_DNA"/>
</dbReference>
<dbReference type="SMART" id="SM00342">
    <property type="entry name" value="HTH_ARAC"/>
    <property type="match status" value="1"/>
</dbReference>
<keyword evidence="6" id="KW-1185">Reference proteome</keyword>
<organism evidence="5 6">
    <name type="scientific">Paenibacillus baimaensis</name>
    <dbReference type="NCBI Taxonomy" id="2982185"/>
    <lineage>
        <taxon>Bacteria</taxon>
        <taxon>Bacillati</taxon>
        <taxon>Bacillota</taxon>
        <taxon>Bacilli</taxon>
        <taxon>Bacillales</taxon>
        <taxon>Paenibacillaceae</taxon>
        <taxon>Paenibacillus</taxon>
    </lineage>
</organism>
<evidence type="ECO:0000256" key="1">
    <source>
        <dbReference type="ARBA" id="ARBA00023015"/>
    </source>
</evidence>
<keyword evidence="3" id="KW-0804">Transcription</keyword>
<dbReference type="RefSeq" id="WP_262683135.1">
    <property type="nucleotide sequence ID" value="NZ_JAOQIO010000011.1"/>
</dbReference>
<evidence type="ECO:0000256" key="3">
    <source>
        <dbReference type="ARBA" id="ARBA00023163"/>
    </source>
</evidence>
<dbReference type="InterPro" id="IPR018062">
    <property type="entry name" value="HTH_AraC-typ_CS"/>
</dbReference>
<dbReference type="InterPro" id="IPR037923">
    <property type="entry name" value="HTH-like"/>
</dbReference>
<feature type="domain" description="HTH araC/xylS-type" evidence="4">
    <location>
        <begin position="156"/>
        <end position="254"/>
    </location>
</feature>
<comment type="caution">
    <text evidence="5">The sequence shown here is derived from an EMBL/GenBank/DDBJ whole genome shotgun (WGS) entry which is preliminary data.</text>
</comment>
<dbReference type="InterPro" id="IPR018060">
    <property type="entry name" value="HTH_AraC"/>
</dbReference>
<dbReference type="InterPro" id="IPR003313">
    <property type="entry name" value="AraC-bd"/>
</dbReference>
<dbReference type="Proteomes" id="UP001652445">
    <property type="component" value="Unassembled WGS sequence"/>
</dbReference>
<protein>
    <submittedName>
        <fullName evidence="5">AraC family transcriptional regulator</fullName>
    </submittedName>
</protein>
<dbReference type="SUPFAM" id="SSF51215">
    <property type="entry name" value="Regulatory protein AraC"/>
    <property type="match status" value="1"/>
</dbReference>
<dbReference type="Pfam" id="PF02311">
    <property type="entry name" value="AraC_binding"/>
    <property type="match status" value="1"/>
</dbReference>
<dbReference type="PANTHER" id="PTHR43280:SF28">
    <property type="entry name" value="HTH-TYPE TRANSCRIPTIONAL ACTIVATOR RHAS"/>
    <property type="match status" value="1"/>
</dbReference>
<dbReference type="Gene3D" id="1.10.10.60">
    <property type="entry name" value="Homeodomain-like"/>
    <property type="match status" value="2"/>
</dbReference>
<keyword evidence="1" id="KW-0805">Transcription regulation</keyword>
<accession>A0ABT2UAD1</accession>
<dbReference type="PROSITE" id="PS01124">
    <property type="entry name" value="HTH_ARAC_FAMILY_2"/>
    <property type="match status" value="1"/>
</dbReference>
<dbReference type="PROSITE" id="PS00041">
    <property type="entry name" value="HTH_ARAC_FAMILY_1"/>
    <property type="match status" value="1"/>
</dbReference>
<dbReference type="Pfam" id="PF12833">
    <property type="entry name" value="HTH_18"/>
    <property type="match status" value="1"/>
</dbReference>
<dbReference type="Gene3D" id="2.60.120.10">
    <property type="entry name" value="Jelly Rolls"/>
    <property type="match status" value="1"/>
</dbReference>
<name>A0ABT2UAD1_9BACL</name>
<reference evidence="5 6" key="1">
    <citation type="submission" date="2022-09" db="EMBL/GenBank/DDBJ databases">
        <authorList>
            <person name="Han X.L."/>
            <person name="Wang Q."/>
            <person name="Lu T."/>
        </authorList>
    </citation>
    <scope>NUCLEOTIDE SEQUENCE [LARGE SCALE GENOMIC DNA]</scope>
    <source>
        <strain evidence="5 6">WQ 127069</strain>
    </source>
</reference>
<proteinExistence type="predicted"/>